<dbReference type="FunFam" id="3.80.10.10:FF:000363">
    <property type="entry name" value="Leucine-rich repeat family protein"/>
    <property type="match status" value="1"/>
</dbReference>
<accession>A0A6B1DD13</accession>
<dbReference type="Pfam" id="PF00560">
    <property type="entry name" value="LRR_1"/>
    <property type="match status" value="1"/>
</dbReference>
<organism evidence="6">
    <name type="scientific">Caldilineaceae bacterium SB0661_bin_32</name>
    <dbReference type="NCBI Taxonomy" id="2605255"/>
    <lineage>
        <taxon>Bacteria</taxon>
        <taxon>Bacillati</taxon>
        <taxon>Chloroflexota</taxon>
        <taxon>Caldilineae</taxon>
        <taxon>Caldilineales</taxon>
        <taxon>Caldilineaceae</taxon>
    </lineage>
</organism>
<dbReference type="SUPFAM" id="SSF82771">
    <property type="entry name" value="GIY-YIG endonuclease"/>
    <property type="match status" value="1"/>
</dbReference>
<keyword evidence="2" id="KW-0433">Leucine-rich repeat</keyword>
<dbReference type="EMBL" id="VXMH01000120">
    <property type="protein sequence ID" value="MYC97526.1"/>
    <property type="molecule type" value="Genomic_DNA"/>
</dbReference>
<keyword evidence="3" id="KW-0677">Repeat</keyword>
<reference evidence="6" key="1">
    <citation type="submission" date="2019-09" db="EMBL/GenBank/DDBJ databases">
        <title>Characterisation of the sponge microbiome using genome-centric metagenomics.</title>
        <authorList>
            <person name="Engelberts J.P."/>
            <person name="Robbins S.J."/>
            <person name="De Goeij J.M."/>
            <person name="Aranda M."/>
            <person name="Bell S.C."/>
            <person name="Webster N.S."/>
        </authorList>
    </citation>
    <scope>NUCLEOTIDE SEQUENCE</scope>
    <source>
        <strain evidence="6">SB0661_bin_32</strain>
    </source>
</reference>
<dbReference type="InterPro" id="IPR051848">
    <property type="entry name" value="PGIP"/>
</dbReference>
<evidence type="ECO:0000256" key="3">
    <source>
        <dbReference type="ARBA" id="ARBA00022737"/>
    </source>
</evidence>
<feature type="region of interest" description="Disordered" evidence="4">
    <location>
        <begin position="249"/>
        <end position="280"/>
    </location>
</feature>
<dbReference type="FunFam" id="3.80.10.10:FF:000383">
    <property type="entry name" value="Leucine-rich repeat receptor protein kinase EMS1"/>
    <property type="match status" value="1"/>
</dbReference>
<evidence type="ECO:0000256" key="2">
    <source>
        <dbReference type="ARBA" id="ARBA00022614"/>
    </source>
</evidence>
<dbReference type="InterPro" id="IPR000305">
    <property type="entry name" value="GIY-YIG_endonuc"/>
</dbReference>
<evidence type="ECO:0000256" key="1">
    <source>
        <dbReference type="ARBA" id="ARBA00004196"/>
    </source>
</evidence>
<proteinExistence type="predicted"/>
<name>A0A6B1DD13_9CHLR</name>
<dbReference type="SMART" id="SM00369">
    <property type="entry name" value="LRR_TYP"/>
    <property type="match status" value="5"/>
</dbReference>
<dbReference type="AlphaFoldDB" id="A0A6B1DD13"/>
<dbReference type="Gene3D" id="3.40.1440.10">
    <property type="entry name" value="GIY-YIG endonuclease"/>
    <property type="match status" value="1"/>
</dbReference>
<protein>
    <recommendedName>
        <fullName evidence="5">GIY-YIG domain-containing protein</fullName>
    </recommendedName>
</protein>
<evidence type="ECO:0000313" key="6">
    <source>
        <dbReference type="EMBL" id="MYC97526.1"/>
    </source>
</evidence>
<dbReference type="InterPro" id="IPR003591">
    <property type="entry name" value="Leu-rich_rpt_typical-subtyp"/>
</dbReference>
<dbReference type="InterPro" id="IPR055414">
    <property type="entry name" value="LRR_R13L4/SHOC2-like"/>
</dbReference>
<dbReference type="Pfam" id="PF23598">
    <property type="entry name" value="LRR_14"/>
    <property type="match status" value="1"/>
</dbReference>
<dbReference type="Pfam" id="PF01541">
    <property type="entry name" value="GIY-YIG"/>
    <property type="match status" value="1"/>
</dbReference>
<dbReference type="PANTHER" id="PTHR48059:SF30">
    <property type="entry name" value="OS06G0587000 PROTEIN"/>
    <property type="match status" value="1"/>
</dbReference>
<feature type="compositionally biased region" description="Polar residues" evidence="4">
    <location>
        <begin position="249"/>
        <end position="262"/>
    </location>
</feature>
<dbReference type="Gene3D" id="3.80.10.10">
    <property type="entry name" value="Ribonuclease Inhibitor"/>
    <property type="match status" value="2"/>
</dbReference>
<dbReference type="InterPro" id="IPR001611">
    <property type="entry name" value="Leu-rich_rpt"/>
</dbReference>
<sequence length="380" mass="43121">MAALTENKDVDEDRETLLDIRDVMDRNRSLNWTTEIPVDRWDGVTVSRTRVTELKLEEKQLTGSVPADLARLTHLQRLILRKNRLTGAIPPELGNLVMLYDLSLDSNLLEGRIPDSIGDLLNLRRLFLGRNQLKGSIPAKLGNLSRLEKLSLIDNHLTGTIPPSLGKLSNLRLLSVGRNQLQGRIPEELGDLKNLEDLSLRNNLLTGVLPSSLGKLTSLRRLSLGINRFCGDIPSEIRELPELKSLSTKNYGGKIRNSSQNSRTREIEPSDLPAEPETQQKANRDAIATEFFTYILKLEGGLFYVGQTRELRERLMEHRDGLVKTTSGKNPRLVWFTTVSSREQSLALESKLYRLNKRNPRDIRRMVRSFQDLVEELDFG</sequence>
<dbReference type="InterPro" id="IPR032675">
    <property type="entry name" value="LRR_dom_sf"/>
</dbReference>
<comment type="caution">
    <text evidence="6">The sequence shown here is derived from an EMBL/GenBank/DDBJ whole genome shotgun (WGS) entry which is preliminary data.</text>
</comment>
<dbReference type="SUPFAM" id="SSF52058">
    <property type="entry name" value="L domain-like"/>
    <property type="match status" value="1"/>
</dbReference>
<dbReference type="PROSITE" id="PS50164">
    <property type="entry name" value="GIY_YIG"/>
    <property type="match status" value="1"/>
</dbReference>
<evidence type="ECO:0000256" key="4">
    <source>
        <dbReference type="SAM" id="MobiDB-lite"/>
    </source>
</evidence>
<evidence type="ECO:0000259" key="5">
    <source>
        <dbReference type="PROSITE" id="PS50164"/>
    </source>
</evidence>
<dbReference type="PANTHER" id="PTHR48059">
    <property type="entry name" value="POLYGALACTURONASE INHIBITOR 1"/>
    <property type="match status" value="1"/>
</dbReference>
<comment type="subcellular location">
    <subcellularLocation>
        <location evidence="1">Cell envelope</location>
    </subcellularLocation>
</comment>
<gene>
    <name evidence="6" type="ORF">F4X14_21445</name>
</gene>
<feature type="domain" description="GIY-YIG" evidence="5">
    <location>
        <begin position="289"/>
        <end position="364"/>
    </location>
</feature>
<dbReference type="GO" id="GO:0030313">
    <property type="term" value="C:cell envelope"/>
    <property type="evidence" value="ECO:0007669"/>
    <property type="project" value="UniProtKB-SubCell"/>
</dbReference>
<dbReference type="InterPro" id="IPR035901">
    <property type="entry name" value="GIY-YIG_endonuc_sf"/>
</dbReference>